<dbReference type="PANTHER" id="PTHR12981">
    <property type="entry name" value="ZINC FINGER PROTEIN-LIKE 1"/>
    <property type="match status" value="1"/>
</dbReference>
<evidence type="ECO:0000256" key="1">
    <source>
        <dbReference type="ARBA" id="ARBA00004167"/>
    </source>
</evidence>
<dbReference type="InterPro" id="IPR013083">
    <property type="entry name" value="Znf_RING/FYVE/PHD"/>
</dbReference>
<evidence type="ECO:0000256" key="5">
    <source>
        <dbReference type="ARBA" id="ARBA00022723"/>
    </source>
</evidence>
<feature type="compositionally biased region" description="Pro residues" evidence="12">
    <location>
        <begin position="165"/>
        <end position="179"/>
    </location>
</feature>
<keyword evidence="6 10" id="KW-0863">Zinc-finger</keyword>
<evidence type="ECO:0000256" key="11">
    <source>
        <dbReference type="RuleBase" id="RU369078"/>
    </source>
</evidence>
<evidence type="ECO:0000256" key="7">
    <source>
        <dbReference type="ARBA" id="ARBA00022833"/>
    </source>
</evidence>
<protein>
    <recommendedName>
        <fullName evidence="3 11">Zinc finger protein-like 1 homolog</fullName>
    </recommendedName>
</protein>
<dbReference type="Pfam" id="PF25998">
    <property type="entry name" value="U-box_ZFPL1"/>
    <property type="match status" value="1"/>
</dbReference>
<feature type="non-terminal residue" evidence="14">
    <location>
        <position position="1"/>
    </location>
</feature>
<dbReference type="InterPro" id="IPR058730">
    <property type="entry name" value="U-box_ZFPL1-like"/>
</dbReference>
<dbReference type="CDD" id="cd16487">
    <property type="entry name" value="mRING-H2-C3DHC3_ZFPL1"/>
    <property type="match status" value="1"/>
</dbReference>
<name>A0AA36G7D8_9BILA</name>
<dbReference type="InterPro" id="IPR058731">
    <property type="entry name" value="Znf-B_box_ZFPL1-like"/>
</dbReference>
<keyword evidence="8 11" id="KW-1133">Transmembrane helix</keyword>
<keyword evidence="4 11" id="KW-0812">Transmembrane</keyword>
<dbReference type="AlphaFoldDB" id="A0AA36G7D8"/>
<evidence type="ECO:0000256" key="9">
    <source>
        <dbReference type="ARBA" id="ARBA00023136"/>
    </source>
</evidence>
<dbReference type="InterPro" id="IPR001841">
    <property type="entry name" value="Znf_RING"/>
</dbReference>
<comment type="similarity">
    <text evidence="2 11">Belongs to the ZFPL1 family.</text>
</comment>
<feature type="transmembrane region" description="Helical" evidence="11">
    <location>
        <begin position="278"/>
        <end position="296"/>
    </location>
</feature>
<keyword evidence="15" id="KW-1185">Reference proteome</keyword>
<evidence type="ECO:0000256" key="6">
    <source>
        <dbReference type="ARBA" id="ARBA00022771"/>
    </source>
</evidence>
<evidence type="ECO:0000256" key="2">
    <source>
        <dbReference type="ARBA" id="ARBA00005561"/>
    </source>
</evidence>
<comment type="caution">
    <text evidence="14">The sequence shown here is derived from an EMBL/GenBank/DDBJ whole genome shotgun (WGS) entry which is preliminary data.</text>
</comment>
<keyword evidence="5 11" id="KW-0479">Metal-binding</keyword>
<evidence type="ECO:0000256" key="3">
    <source>
        <dbReference type="ARBA" id="ARBA00013701"/>
    </source>
</evidence>
<dbReference type="GO" id="GO:0008270">
    <property type="term" value="F:zinc ion binding"/>
    <property type="evidence" value="ECO:0007669"/>
    <property type="project" value="UniProtKB-UniRule"/>
</dbReference>
<dbReference type="SUPFAM" id="SSF57850">
    <property type="entry name" value="RING/U-box"/>
    <property type="match status" value="1"/>
</dbReference>
<evidence type="ECO:0000313" key="15">
    <source>
        <dbReference type="Proteomes" id="UP001177023"/>
    </source>
</evidence>
<feature type="region of interest" description="Disordered" evidence="12">
    <location>
        <begin position="195"/>
        <end position="243"/>
    </location>
</feature>
<proteinExistence type="inferred from homology"/>
<dbReference type="PROSITE" id="PS50089">
    <property type="entry name" value="ZF_RING_2"/>
    <property type="match status" value="1"/>
</dbReference>
<gene>
    <name evidence="14" type="ORF">MSPICULIGERA_LOCUS20584</name>
</gene>
<accession>A0AA36G7D8</accession>
<feature type="domain" description="RING-type" evidence="13">
    <location>
        <begin position="53"/>
        <end position="105"/>
    </location>
</feature>
<evidence type="ECO:0000259" key="13">
    <source>
        <dbReference type="PROSITE" id="PS50089"/>
    </source>
</evidence>
<dbReference type="Gene3D" id="3.30.40.10">
    <property type="entry name" value="Zinc/RING finger domain, C3HC4 (zinc finger)"/>
    <property type="match status" value="1"/>
</dbReference>
<dbReference type="SMART" id="SM00184">
    <property type="entry name" value="RING"/>
    <property type="match status" value="1"/>
</dbReference>
<reference evidence="14" key="1">
    <citation type="submission" date="2023-06" db="EMBL/GenBank/DDBJ databases">
        <authorList>
            <person name="Delattre M."/>
        </authorList>
    </citation>
    <scope>NUCLEOTIDE SEQUENCE</scope>
    <source>
        <strain evidence="14">AF72</strain>
    </source>
</reference>
<dbReference type="PANTHER" id="PTHR12981:SF0">
    <property type="entry name" value="ZINC FINGER PROTEIN-LIKE 1"/>
    <property type="match status" value="1"/>
</dbReference>
<keyword evidence="7 11" id="KW-0862">Zinc</keyword>
<dbReference type="Pfam" id="PF25993">
    <property type="entry name" value="zf-B_box_ZFPL1"/>
    <property type="match status" value="1"/>
</dbReference>
<dbReference type="GO" id="GO:0005794">
    <property type="term" value="C:Golgi apparatus"/>
    <property type="evidence" value="ECO:0007669"/>
    <property type="project" value="TreeGrafter"/>
</dbReference>
<dbReference type="InterPro" id="IPR039043">
    <property type="entry name" value="ZFPL1"/>
</dbReference>
<feature type="compositionally biased region" description="Basic and acidic residues" evidence="12">
    <location>
        <begin position="208"/>
        <end position="217"/>
    </location>
</feature>
<comment type="subcellular location">
    <subcellularLocation>
        <location evidence="1 11">Membrane</location>
        <topology evidence="1 11">Single-pass membrane protein</topology>
    </subcellularLocation>
</comment>
<evidence type="ECO:0000256" key="10">
    <source>
        <dbReference type="PROSITE-ProRule" id="PRU00175"/>
    </source>
</evidence>
<evidence type="ECO:0000256" key="4">
    <source>
        <dbReference type="ARBA" id="ARBA00022692"/>
    </source>
</evidence>
<keyword evidence="9 11" id="KW-0472">Membrane</keyword>
<dbReference type="Proteomes" id="UP001177023">
    <property type="component" value="Unassembled WGS sequence"/>
</dbReference>
<evidence type="ECO:0000256" key="12">
    <source>
        <dbReference type="SAM" id="MobiDB-lite"/>
    </source>
</evidence>
<organism evidence="14 15">
    <name type="scientific">Mesorhabditis spiculigera</name>
    <dbReference type="NCBI Taxonomy" id="96644"/>
    <lineage>
        <taxon>Eukaryota</taxon>
        <taxon>Metazoa</taxon>
        <taxon>Ecdysozoa</taxon>
        <taxon>Nematoda</taxon>
        <taxon>Chromadorea</taxon>
        <taxon>Rhabditida</taxon>
        <taxon>Rhabditina</taxon>
        <taxon>Rhabditomorpha</taxon>
        <taxon>Rhabditoidea</taxon>
        <taxon>Rhabditidae</taxon>
        <taxon>Mesorhabditinae</taxon>
        <taxon>Mesorhabditis</taxon>
    </lineage>
</organism>
<evidence type="ECO:0000256" key="8">
    <source>
        <dbReference type="ARBA" id="ARBA00022989"/>
    </source>
</evidence>
<dbReference type="EMBL" id="CATQJA010002664">
    <property type="protein sequence ID" value="CAJ0582453.1"/>
    <property type="molecule type" value="Genomic_DNA"/>
</dbReference>
<feature type="region of interest" description="Disordered" evidence="12">
    <location>
        <begin position="148"/>
        <end position="180"/>
    </location>
</feature>
<feature type="compositionally biased region" description="Basic and acidic residues" evidence="12">
    <location>
        <begin position="234"/>
        <end position="243"/>
    </location>
</feature>
<dbReference type="GO" id="GO:0016020">
    <property type="term" value="C:membrane"/>
    <property type="evidence" value="ECO:0007669"/>
    <property type="project" value="UniProtKB-SubCell"/>
</dbReference>
<evidence type="ECO:0000313" key="14">
    <source>
        <dbReference type="EMBL" id="CAJ0582453.1"/>
    </source>
</evidence>
<sequence length="331" mass="37652">MGLCKCPKRKVTNLFCFEHRVNVCEYCLVDAHPNCIVQSYLQWLQDSDYDPNCALCETPLLRSDDSRETIRLQCLHVYHWDCIDNWARKMPPNTAPAGYRCPFCREALFPAPEQQSPLIEKLRAQLKAANWARVGIGLPILPELDKHQPAAPPLKAEHGTSNNIPPTPTHHPIYSPPNRRPMQYSANYRTNSPATVLDVDDGFGSRTSEPDVTERKKYNGSYDYRGDAQPLLSQDRDADDASNKYKRRPVMQWLGGIWRARYGDAARASPPVGRGKRIFFILFLIVVAVLTLVHLMRTMSVERNQEANPIFDPMANPNIRIGDVPEVHSFN</sequence>